<sequence length="187" mass="22267">MLTRMSYYRRANTPGASYFFTVVTYQRRHFLCDSDVRSALREAIQATRIQQPFRIDAWVLLPDHLHAIWTLPPGDADFASRWGKIKRYVALRCGERLHQTERMSASRHKHRESTLWQRRYWEHQIRNEQDMAHHLDYLHFNPVKHGLTVQVADWPYSSFHRYVKAGKYAPDWGGESRLNVPGQRFGE</sequence>
<organism evidence="2 3">
    <name type="scientific">Chitinimonas taiwanensis DSM 18899</name>
    <dbReference type="NCBI Taxonomy" id="1121279"/>
    <lineage>
        <taxon>Bacteria</taxon>
        <taxon>Pseudomonadati</taxon>
        <taxon>Pseudomonadota</taxon>
        <taxon>Betaproteobacteria</taxon>
        <taxon>Neisseriales</taxon>
        <taxon>Chitinibacteraceae</taxon>
        <taxon>Chitinimonas</taxon>
    </lineage>
</organism>
<dbReference type="InterPro" id="IPR036515">
    <property type="entry name" value="Transposase_17_sf"/>
</dbReference>
<gene>
    <name evidence="2" type="ORF">SAMN02745887_01007</name>
</gene>
<dbReference type="GO" id="GO:0004803">
    <property type="term" value="F:transposase activity"/>
    <property type="evidence" value="ECO:0007669"/>
    <property type="project" value="InterPro"/>
</dbReference>
<dbReference type="STRING" id="1121279.SAMN02745887_01007"/>
<dbReference type="GO" id="GO:0043565">
    <property type="term" value="F:sequence-specific DNA binding"/>
    <property type="evidence" value="ECO:0007669"/>
    <property type="project" value="TreeGrafter"/>
</dbReference>
<dbReference type="GO" id="GO:0006313">
    <property type="term" value="P:DNA transposition"/>
    <property type="evidence" value="ECO:0007669"/>
    <property type="project" value="InterPro"/>
</dbReference>
<evidence type="ECO:0000313" key="3">
    <source>
        <dbReference type="Proteomes" id="UP000186513"/>
    </source>
</evidence>
<dbReference type="PANTHER" id="PTHR36966">
    <property type="entry name" value="REP-ASSOCIATED TYROSINE TRANSPOSASE"/>
    <property type="match status" value="1"/>
</dbReference>
<dbReference type="AlphaFoldDB" id="A0A1K2HAM7"/>
<protein>
    <submittedName>
        <fullName evidence="2">Putative transposase</fullName>
    </submittedName>
</protein>
<keyword evidence="3" id="KW-1185">Reference proteome</keyword>
<dbReference type="SMART" id="SM01321">
    <property type="entry name" value="Y1_Tnp"/>
    <property type="match status" value="1"/>
</dbReference>
<dbReference type="SUPFAM" id="SSF143422">
    <property type="entry name" value="Transposase IS200-like"/>
    <property type="match status" value="1"/>
</dbReference>
<dbReference type="PANTHER" id="PTHR36966:SF1">
    <property type="entry name" value="REP-ASSOCIATED TYROSINE TRANSPOSASE"/>
    <property type="match status" value="1"/>
</dbReference>
<reference evidence="2 3" key="1">
    <citation type="submission" date="2016-11" db="EMBL/GenBank/DDBJ databases">
        <authorList>
            <person name="Jaros S."/>
            <person name="Januszkiewicz K."/>
            <person name="Wedrychowicz H."/>
        </authorList>
    </citation>
    <scope>NUCLEOTIDE SEQUENCE [LARGE SCALE GENOMIC DNA]</scope>
    <source>
        <strain evidence="2 3">DSM 18899</strain>
    </source>
</reference>
<dbReference type="Gene3D" id="3.30.70.1290">
    <property type="entry name" value="Transposase IS200-like"/>
    <property type="match status" value="1"/>
</dbReference>
<evidence type="ECO:0000259" key="1">
    <source>
        <dbReference type="SMART" id="SM01321"/>
    </source>
</evidence>
<dbReference type="EMBL" id="FPKR01000003">
    <property type="protein sequence ID" value="SFZ73856.1"/>
    <property type="molecule type" value="Genomic_DNA"/>
</dbReference>
<dbReference type="InterPro" id="IPR052715">
    <property type="entry name" value="RAYT_transposase"/>
</dbReference>
<feature type="domain" description="Transposase IS200-like" evidence="1">
    <location>
        <begin position="13"/>
        <end position="141"/>
    </location>
</feature>
<evidence type="ECO:0000313" key="2">
    <source>
        <dbReference type="EMBL" id="SFZ73856.1"/>
    </source>
</evidence>
<name>A0A1K2HAM7_9NEIS</name>
<dbReference type="Pfam" id="PF01797">
    <property type="entry name" value="Y1_Tnp"/>
    <property type="match status" value="1"/>
</dbReference>
<dbReference type="InterPro" id="IPR002686">
    <property type="entry name" value="Transposase_17"/>
</dbReference>
<dbReference type="NCBIfam" id="NF047646">
    <property type="entry name" value="REP_Tyr_transpos"/>
    <property type="match status" value="1"/>
</dbReference>
<accession>A0A1K2HAM7</accession>
<proteinExistence type="predicted"/>
<dbReference type="Proteomes" id="UP000186513">
    <property type="component" value="Unassembled WGS sequence"/>
</dbReference>